<comment type="function">
    <text evidence="1 8">Involved in DNA repair and RecF pathway recombination.</text>
</comment>
<proteinExistence type="inferred from homology"/>
<sequence length="242" mass="26769">MTGPEQQEPAYVIHRRAWRETSLMVDVFTLNHGRITVIARGGNTAKSPLKAQLQPFLPLMLDWTGRSELKTLTHTDVRSGPELKRPASLYSGLYLNELLQRVLPAADPHPTLFAAYIDAIAELAASTDVEPVLRRFESAFAQAMGFGFAWDVSMDNGQPVVAGQHYCYDPEQGIVSVPGPGTRLKSLPGNALLALAEGDLESESSRKVAKRVMRVLTDYLLQGKPLHSRSLFIHLRGERHES</sequence>
<dbReference type="GO" id="GO:0043590">
    <property type="term" value="C:bacterial nucleoid"/>
    <property type="evidence" value="ECO:0007669"/>
    <property type="project" value="TreeGrafter"/>
</dbReference>
<accession>A0A072N287</accession>
<dbReference type="Gene3D" id="2.40.50.140">
    <property type="entry name" value="Nucleic acid-binding proteins"/>
    <property type="match status" value="1"/>
</dbReference>
<evidence type="ECO:0000256" key="3">
    <source>
        <dbReference type="ARBA" id="ARBA00021310"/>
    </source>
</evidence>
<evidence type="ECO:0000256" key="7">
    <source>
        <dbReference type="ARBA" id="ARBA00033409"/>
    </source>
</evidence>
<evidence type="ECO:0000256" key="6">
    <source>
        <dbReference type="ARBA" id="ARBA00023204"/>
    </source>
</evidence>
<gene>
    <name evidence="8" type="primary">recO</name>
    <name evidence="10" type="ORF">D777_02216</name>
</gene>
<comment type="caution">
    <text evidence="10">The sequence shown here is derived from an EMBL/GenBank/DDBJ whole genome shotgun (WGS) entry which is preliminary data.</text>
</comment>
<dbReference type="Pfam" id="PF11967">
    <property type="entry name" value="RecO_N"/>
    <property type="match status" value="1"/>
</dbReference>
<evidence type="ECO:0000256" key="8">
    <source>
        <dbReference type="HAMAP-Rule" id="MF_00201"/>
    </source>
</evidence>
<dbReference type="GO" id="GO:0006310">
    <property type="term" value="P:DNA recombination"/>
    <property type="evidence" value="ECO:0007669"/>
    <property type="project" value="UniProtKB-UniRule"/>
</dbReference>
<evidence type="ECO:0000256" key="1">
    <source>
        <dbReference type="ARBA" id="ARBA00003065"/>
    </source>
</evidence>
<dbReference type="Pfam" id="PF02565">
    <property type="entry name" value="RecO_C"/>
    <property type="match status" value="1"/>
</dbReference>
<dbReference type="PATRIC" id="fig|1137280.3.peg.2031"/>
<dbReference type="PANTHER" id="PTHR33991">
    <property type="entry name" value="DNA REPAIR PROTEIN RECO"/>
    <property type="match status" value="1"/>
</dbReference>
<dbReference type="EMBL" id="ANIE01000006">
    <property type="protein sequence ID" value="KEF31063.1"/>
    <property type="molecule type" value="Genomic_DNA"/>
</dbReference>
<comment type="similarity">
    <text evidence="2 8">Belongs to the RecO family.</text>
</comment>
<keyword evidence="4 8" id="KW-0227">DNA damage</keyword>
<dbReference type="AlphaFoldDB" id="A0A072N287"/>
<dbReference type="HAMAP" id="MF_00201">
    <property type="entry name" value="RecO"/>
    <property type="match status" value="1"/>
</dbReference>
<protein>
    <recommendedName>
        <fullName evidence="3 8">DNA repair protein RecO</fullName>
    </recommendedName>
    <alternativeName>
        <fullName evidence="7 8">Recombination protein O</fullName>
    </alternativeName>
</protein>
<feature type="domain" description="DNA replication/recombination mediator RecO N-terminal" evidence="9">
    <location>
        <begin position="6"/>
        <end position="76"/>
    </location>
</feature>
<dbReference type="SUPFAM" id="SSF50249">
    <property type="entry name" value="Nucleic acid-binding proteins"/>
    <property type="match status" value="1"/>
</dbReference>
<dbReference type="NCBIfam" id="TIGR00613">
    <property type="entry name" value="reco"/>
    <property type="match status" value="1"/>
</dbReference>
<keyword evidence="5 8" id="KW-0233">DNA recombination</keyword>
<dbReference type="InterPro" id="IPR042242">
    <property type="entry name" value="RecO_C"/>
</dbReference>
<organism evidence="10 11">
    <name type="scientific">Marinobacter nitratireducens</name>
    <dbReference type="NCBI Taxonomy" id="1137280"/>
    <lineage>
        <taxon>Bacteria</taxon>
        <taxon>Pseudomonadati</taxon>
        <taxon>Pseudomonadota</taxon>
        <taxon>Gammaproteobacteria</taxon>
        <taxon>Pseudomonadales</taxon>
        <taxon>Marinobacteraceae</taxon>
        <taxon>Marinobacter</taxon>
    </lineage>
</organism>
<dbReference type="GO" id="GO:0006302">
    <property type="term" value="P:double-strand break repair"/>
    <property type="evidence" value="ECO:0007669"/>
    <property type="project" value="TreeGrafter"/>
</dbReference>
<name>A0A072N287_9GAMM</name>
<dbReference type="RefSeq" id="WP_036131641.1">
    <property type="nucleotide sequence ID" value="NZ_ANIE01000006.1"/>
</dbReference>
<dbReference type="STRING" id="1137280.D777_02216"/>
<dbReference type="PANTHER" id="PTHR33991:SF1">
    <property type="entry name" value="DNA REPAIR PROTEIN RECO"/>
    <property type="match status" value="1"/>
</dbReference>
<dbReference type="Gene3D" id="1.20.1440.120">
    <property type="entry name" value="Recombination protein O, C-terminal domain"/>
    <property type="match status" value="1"/>
</dbReference>
<dbReference type="InterPro" id="IPR037278">
    <property type="entry name" value="ARFGAP/RecO"/>
</dbReference>
<keyword evidence="6 8" id="KW-0234">DNA repair</keyword>
<dbReference type="OrthoDB" id="9804792at2"/>
<dbReference type="Proteomes" id="UP000035057">
    <property type="component" value="Unassembled WGS sequence"/>
</dbReference>
<evidence type="ECO:0000313" key="11">
    <source>
        <dbReference type="Proteomes" id="UP000035057"/>
    </source>
</evidence>
<evidence type="ECO:0000256" key="4">
    <source>
        <dbReference type="ARBA" id="ARBA00022763"/>
    </source>
</evidence>
<dbReference type="InterPro" id="IPR012340">
    <property type="entry name" value="NA-bd_OB-fold"/>
</dbReference>
<evidence type="ECO:0000313" key="10">
    <source>
        <dbReference type="EMBL" id="KEF31063.1"/>
    </source>
</evidence>
<evidence type="ECO:0000256" key="5">
    <source>
        <dbReference type="ARBA" id="ARBA00023172"/>
    </source>
</evidence>
<keyword evidence="11" id="KW-1185">Reference proteome</keyword>
<evidence type="ECO:0000259" key="9">
    <source>
        <dbReference type="Pfam" id="PF11967"/>
    </source>
</evidence>
<dbReference type="SUPFAM" id="SSF57863">
    <property type="entry name" value="ArfGap/RecO-like zinc finger"/>
    <property type="match status" value="1"/>
</dbReference>
<evidence type="ECO:0000256" key="2">
    <source>
        <dbReference type="ARBA" id="ARBA00007452"/>
    </source>
</evidence>
<dbReference type="InterPro" id="IPR003717">
    <property type="entry name" value="RecO"/>
</dbReference>
<dbReference type="InterPro" id="IPR022572">
    <property type="entry name" value="DNA_rep/recomb_RecO_N"/>
</dbReference>
<reference evidence="10 11" key="1">
    <citation type="submission" date="2012-12" db="EMBL/GenBank/DDBJ databases">
        <title>Genome assembly of Marinobacter sp. AK21.</title>
        <authorList>
            <person name="Khatri I."/>
            <person name="Kumar R."/>
            <person name="Vaidya B."/>
            <person name="Subramanian S."/>
            <person name="Pinnaka A."/>
        </authorList>
    </citation>
    <scope>NUCLEOTIDE SEQUENCE [LARGE SCALE GENOMIC DNA]</scope>
    <source>
        <strain evidence="10 11">AK21</strain>
    </source>
</reference>